<dbReference type="GO" id="GO:0033188">
    <property type="term" value="F:sphingomyelin synthase activity"/>
    <property type="evidence" value="ECO:0007669"/>
    <property type="project" value="TreeGrafter"/>
</dbReference>
<dbReference type="PANTHER" id="PTHR21290">
    <property type="entry name" value="SPHINGOMYELIN SYNTHETASE"/>
    <property type="match status" value="1"/>
</dbReference>
<keyword evidence="1" id="KW-0472">Membrane</keyword>
<evidence type="ECO:0000313" key="2">
    <source>
        <dbReference type="EMBL" id="CAE1283718.1"/>
    </source>
</evidence>
<evidence type="ECO:0000256" key="1">
    <source>
        <dbReference type="SAM" id="Phobius"/>
    </source>
</evidence>
<dbReference type="Proteomes" id="UP000597762">
    <property type="component" value="Unassembled WGS sequence"/>
</dbReference>
<keyword evidence="3" id="KW-1185">Reference proteome</keyword>
<sequence>MFAKEAIMNNYYKMDVSIHERVPDMRKYPPLPDIFLDNMPYVPWAFEVCEMIGIILVAMWCIVLFFHKHRFILMRRLFSLMGTVFLLRCVTMLITSLSVPGVHLQCEAKYSNWSYCVYYNVEFFHIRIYITPKILLHSHYNLGPKPVWYFLYLSSS</sequence>
<dbReference type="GO" id="GO:0000139">
    <property type="term" value="C:Golgi membrane"/>
    <property type="evidence" value="ECO:0007669"/>
    <property type="project" value="TreeGrafter"/>
</dbReference>
<dbReference type="GO" id="GO:0005886">
    <property type="term" value="C:plasma membrane"/>
    <property type="evidence" value="ECO:0007669"/>
    <property type="project" value="TreeGrafter"/>
</dbReference>
<dbReference type="GO" id="GO:0005789">
    <property type="term" value="C:endoplasmic reticulum membrane"/>
    <property type="evidence" value="ECO:0007669"/>
    <property type="project" value="TreeGrafter"/>
</dbReference>
<gene>
    <name evidence="2" type="ORF">SPHA_44232</name>
</gene>
<organism evidence="2 3">
    <name type="scientific">Acanthosepion pharaonis</name>
    <name type="common">Pharaoh cuttlefish</name>
    <name type="synonym">Sepia pharaonis</name>
    <dbReference type="NCBI Taxonomy" id="158019"/>
    <lineage>
        <taxon>Eukaryota</taxon>
        <taxon>Metazoa</taxon>
        <taxon>Spiralia</taxon>
        <taxon>Lophotrochozoa</taxon>
        <taxon>Mollusca</taxon>
        <taxon>Cephalopoda</taxon>
        <taxon>Coleoidea</taxon>
        <taxon>Decapodiformes</taxon>
        <taxon>Sepiida</taxon>
        <taxon>Sepiina</taxon>
        <taxon>Sepiidae</taxon>
        <taxon>Acanthosepion</taxon>
    </lineage>
</organism>
<accession>A0A812D2W7</accession>
<dbReference type="InterPro" id="IPR045221">
    <property type="entry name" value="Sphingomyelin_synth-like"/>
</dbReference>
<dbReference type="EMBL" id="CAHIKZ030002247">
    <property type="protein sequence ID" value="CAE1283718.1"/>
    <property type="molecule type" value="Genomic_DNA"/>
</dbReference>
<name>A0A812D2W7_ACAPH</name>
<reference evidence="2" key="1">
    <citation type="submission" date="2021-01" db="EMBL/GenBank/DDBJ databases">
        <authorList>
            <person name="Li R."/>
            <person name="Bekaert M."/>
        </authorList>
    </citation>
    <scope>NUCLEOTIDE SEQUENCE</scope>
    <source>
        <strain evidence="2">Farmed</strain>
    </source>
</reference>
<keyword evidence="1" id="KW-1133">Transmembrane helix</keyword>
<dbReference type="PANTHER" id="PTHR21290:SF25">
    <property type="entry name" value="SPHINGOMYELIN SYNTHASE-RELATED PROTEIN 1"/>
    <property type="match status" value="1"/>
</dbReference>
<feature type="transmembrane region" description="Helical" evidence="1">
    <location>
        <begin position="41"/>
        <end position="66"/>
    </location>
</feature>
<dbReference type="OrthoDB" id="422827at2759"/>
<dbReference type="GO" id="GO:0047493">
    <property type="term" value="F:ceramide cholinephosphotransferase activity"/>
    <property type="evidence" value="ECO:0007669"/>
    <property type="project" value="TreeGrafter"/>
</dbReference>
<feature type="transmembrane region" description="Helical" evidence="1">
    <location>
        <begin position="78"/>
        <end position="99"/>
    </location>
</feature>
<keyword evidence="1" id="KW-0812">Transmembrane</keyword>
<proteinExistence type="predicted"/>
<comment type="caution">
    <text evidence="2">The sequence shown here is derived from an EMBL/GenBank/DDBJ whole genome shotgun (WGS) entry which is preliminary data.</text>
</comment>
<evidence type="ECO:0000313" key="3">
    <source>
        <dbReference type="Proteomes" id="UP000597762"/>
    </source>
</evidence>
<dbReference type="GO" id="GO:0046513">
    <property type="term" value="P:ceramide biosynthetic process"/>
    <property type="evidence" value="ECO:0007669"/>
    <property type="project" value="TreeGrafter"/>
</dbReference>
<dbReference type="AlphaFoldDB" id="A0A812D2W7"/>
<protein>
    <submittedName>
        <fullName evidence="2">SAMD8</fullName>
    </submittedName>
</protein>